<dbReference type="InterPro" id="IPR006115">
    <property type="entry name" value="6PGDH_NADP-bd"/>
</dbReference>
<dbReference type="Proteomes" id="UP000318483">
    <property type="component" value="Plasmid unnamed4"/>
</dbReference>
<dbReference type="Gene3D" id="3.40.50.720">
    <property type="entry name" value="NAD(P)-binding Rossmann-like Domain"/>
    <property type="match status" value="1"/>
</dbReference>
<organism evidence="6 7">
    <name type="scientific">Qingshengfaniella alkalisoli</name>
    <dbReference type="NCBI Taxonomy" id="2599296"/>
    <lineage>
        <taxon>Bacteria</taxon>
        <taxon>Pseudomonadati</taxon>
        <taxon>Pseudomonadota</taxon>
        <taxon>Alphaproteobacteria</taxon>
        <taxon>Rhodobacterales</taxon>
        <taxon>Paracoccaceae</taxon>
        <taxon>Qingshengfaniella</taxon>
    </lineage>
</organism>
<keyword evidence="2" id="KW-0520">NAD</keyword>
<keyword evidence="1" id="KW-0560">Oxidoreductase</keyword>
<keyword evidence="6" id="KW-0614">Plasmid</keyword>
<dbReference type="InterPro" id="IPR013328">
    <property type="entry name" value="6PGD_dom2"/>
</dbReference>
<name>A0A5B8JAR4_9RHOB</name>
<dbReference type="GO" id="GO:0051287">
    <property type="term" value="F:NAD binding"/>
    <property type="evidence" value="ECO:0007669"/>
    <property type="project" value="InterPro"/>
</dbReference>
<gene>
    <name evidence="6" type="ORF">FPZ52_16905</name>
</gene>
<evidence type="ECO:0000256" key="2">
    <source>
        <dbReference type="ARBA" id="ARBA00023027"/>
    </source>
</evidence>
<feature type="active site" evidence="3">
    <location>
        <position position="172"/>
    </location>
</feature>
<dbReference type="PANTHER" id="PTHR43060:SF15">
    <property type="entry name" value="3-HYDROXYISOBUTYRATE DEHYDROGENASE-LIKE 1, MITOCHONDRIAL-RELATED"/>
    <property type="match status" value="1"/>
</dbReference>
<feature type="domain" description="3-hydroxyisobutyrate dehydrogenase-like NAD-binding" evidence="5">
    <location>
        <begin position="166"/>
        <end position="287"/>
    </location>
</feature>
<dbReference type="InterPro" id="IPR008927">
    <property type="entry name" value="6-PGluconate_DH-like_C_sf"/>
</dbReference>
<geneLocation type="plasmid" evidence="6 7">
    <name>unnamed4</name>
</geneLocation>
<accession>A0A5B8JAR4</accession>
<evidence type="ECO:0000256" key="3">
    <source>
        <dbReference type="PIRSR" id="PIRSR000103-1"/>
    </source>
</evidence>
<evidence type="ECO:0000313" key="6">
    <source>
        <dbReference type="EMBL" id="QDY71377.1"/>
    </source>
</evidence>
<dbReference type="KEGG" id="lit:FPZ52_16905"/>
<sequence>MKMTDTIGFIGLGVMGGPMCRNIATKHAGRVLCFDLSDAARAALADTKVEQMDTVEALAKEADIICLSLPGGTQVLKVAESIAGSARQGTVVVDLSTTTVADARAAGQRLVAHEIGFADCPVARTREAAQQGKLSIMVGAPPEIYDRIRTVLDYMASDVTHGGDVGAGQVLKLVNNMLVFANTVALAEMIVLGERAGVNADTLLEAVSKGSGDSFVLRNHGMKAMAPREFPAHSFPAEYVLKDISYVFDLADQTGTPLPAANQARAYYATAVENGFGDKYFPSVIQLVESDAMEKI</sequence>
<dbReference type="InterPro" id="IPR036291">
    <property type="entry name" value="NAD(P)-bd_dom_sf"/>
</dbReference>
<feature type="domain" description="6-phosphogluconate dehydrogenase NADP-binding" evidence="4">
    <location>
        <begin position="6"/>
        <end position="162"/>
    </location>
</feature>
<dbReference type="PIRSF" id="PIRSF000103">
    <property type="entry name" value="HIBADH"/>
    <property type="match status" value="1"/>
</dbReference>
<dbReference type="Gene3D" id="1.10.1040.10">
    <property type="entry name" value="N-(1-d-carboxylethyl)-l-norvaline Dehydrogenase, domain 2"/>
    <property type="match status" value="1"/>
</dbReference>
<dbReference type="InterPro" id="IPR029154">
    <property type="entry name" value="HIBADH-like_NADP-bd"/>
</dbReference>
<dbReference type="SUPFAM" id="SSF51735">
    <property type="entry name" value="NAD(P)-binding Rossmann-fold domains"/>
    <property type="match status" value="1"/>
</dbReference>
<dbReference type="GO" id="GO:0016491">
    <property type="term" value="F:oxidoreductase activity"/>
    <property type="evidence" value="ECO:0007669"/>
    <property type="project" value="UniProtKB-KW"/>
</dbReference>
<protein>
    <submittedName>
        <fullName evidence="6">NAD(P)-dependent oxidoreductase</fullName>
    </submittedName>
</protein>
<dbReference type="InterPro" id="IPR015815">
    <property type="entry name" value="HIBADH-related"/>
</dbReference>
<proteinExistence type="predicted"/>
<dbReference type="SUPFAM" id="SSF48179">
    <property type="entry name" value="6-phosphogluconate dehydrogenase C-terminal domain-like"/>
    <property type="match status" value="1"/>
</dbReference>
<dbReference type="AlphaFoldDB" id="A0A5B8JAR4"/>
<dbReference type="OrthoDB" id="9812907at2"/>
<dbReference type="Pfam" id="PF03446">
    <property type="entry name" value="NAD_binding_2"/>
    <property type="match status" value="1"/>
</dbReference>
<dbReference type="EMBL" id="CP042265">
    <property type="protein sequence ID" value="QDY71377.1"/>
    <property type="molecule type" value="Genomic_DNA"/>
</dbReference>
<dbReference type="PANTHER" id="PTHR43060">
    <property type="entry name" value="3-HYDROXYISOBUTYRATE DEHYDROGENASE-LIKE 1, MITOCHONDRIAL-RELATED"/>
    <property type="match status" value="1"/>
</dbReference>
<keyword evidence="7" id="KW-1185">Reference proteome</keyword>
<evidence type="ECO:0000313" key="7">
    <source>
        <dbReference type="Proteomes" id="UP000318483"/>
    </source>
</evidence>
<evidence type="ECO:0000259" key="4">
    <source>
        <dbReference type="Pfam" id="PF03446"/>
    </source>
</evidence>
<reference evidence="6 7" key="1">
    <citation type="submission" date="2019-07" db="EMBL/GenBank/DDBJ databases">
        <title>Litoreibacter alkalisoli sp. nov., isolated from saline-alkaline soil.</title>
        <authorList>
            <person name="Wang S."/>
            <person name="Xu L."/>
            <person name="Xing Y.-T."/>
            <person name="Sun J.-Q."/>
        </authorList>
    </citation>
    <scope>NUCLEOTIDE SEQUENCE [LARGE SCALE GENOMIC DNA]</scope>
    <source>
        <strain evidence="6 7">LN3S51</strain>
        <plasmid evidence="6 7">unnamed4</plasmid>
    </source>
</reference>
<dbReference type="Pfam" id="PF14833">
    <property type="entry name" value="NAD_binding_11"/>
    <property type="match status" value="1"/>
</dbReference>
<evidence type="ECO:0000256" key="1">
    <source>
        <dbReference type="ARBA" id="ARBA00023002"/>
    </source>
</evidence>
<dbReference type="GO" id="GO:0050661">
    <property type="term" value="F:NADP binding"/>
    <property type="evidence" value="ECO:0007669"/>
    <property type="project" value="InterPro"/>
</dbReference>
<evidence type="ECO:0000259" key="5">
    <source>
        <dbReference type="Pfam" id="PF14833"/>
    </source>
</evidence>